<dbReference type="OrthoDB" id="5764172at2"/>
<gene>
    <name evidence="1" type="ORF">DN745_18425</name>
</gene>
<accession>A0A2Z4FR71</accession>
<dbReference type="PROSITE" id="PS51257">
    <property type="entry name" value="PROKAR_LIPOPROTEIN"/>
    <property type="match status" value="1"/>
</dbReference>
<dbReference type="EMBL" id="CP030032">
    <property type="protein sequence ID" value="AWV91194.1"/>
    <property type="molecule type" value="Genomic_DNA"/>
</dbReference>
<reference evidence="1 2" key="1">
    <citation type="submission" date="2018-06" db="EMBL/GenBank/DDBJ databases">
        <title>Lujinxingia sediminis gen. nov. sp. nov., a new facultative anaerobic member of the class Deltaproteobacteria, and proposal of Lujinxingaceae fam. nov.</title>
        <authorList>
            <person name="Guo L.-Y."/>
            <person name="Li C.-M."/>
            <person name="Wang S."/>
            <person name="Du Z.-J."/>
        </authorList>
    </citation>
    <scope>NUCLEOTIDE SEQUENCE [LARGE SCALE GENOMIC DNA]</scope>
    <source>
        <strain evidence="1 2">FA350</strain>
    </source>
</reference>
<dbReference type="AlphaFoldDB" id="A0A2Z4FR71"/>
<evidence type="ECO:0000313" key="2">
    <source>
        <dbReference type="Proteomes" id="UP000249799"/>
    </source>
</evidence>
<sequence length="264" mass="26999">MLKLSSKTALLAALLLTLVGGCDANEFSDAPKVSAPAPGEVSAQGAPAQNLNAGARAPGSAGPLKPGATANDLPSDHPPMMPGMKGGGAQGSTPAVPNPAAAGTMTPEQFGKVGPIRWSAPDNWLAVKPASPMRLAEYHLLGADGTEPAVMSIFYFGQGGGGAIQMNLDRWVKQFKSVTGEPQQSVEEVAGMKVHRIAVEGTFEVDAAMGGGTARADFGLLGAIAESPAGNYFFKLTGPTETIAKHKGGFDGFVKSFKPAPEEK</sequence>
<evidence type="ECO:0000313" key="1">
    <source>
        <dbReference type="EMBL" id="AWV91194.1"/>
    </source>
</evidence>
<proteinExistence type="predicted"/>
<dbReference type="Proteomes" id="UP000249799">
    <property type="component" value="Chromosome"/>
</dbReference>
<dbReference type="KEGG" id="bsed:DN745_18425"/>
<name>A0A2Z4FR71_9DELT</name>
<protein>
    <submittedName>
        <fullName evidence="1">Uncharacterized protein</fullName>
    </submittedName>
</protein>
<keyword evidence="2" id="KW-1185">Reference proteome</keyword>
<dbReference type="RefSeq" id="WP_111337242.1">
    <property type="nucleotide sequence ID" value="NZ_CP030032.1"/>
</dbReference>
<organism evidence="1 2">
    <name type="scientific">Bradymonas sediminis</name>
    <dbReference type="NCBI Taxonomy" id="1548548"/>
    <lineage>
        <taxon>Bacteria</taxon>
        <taxon>Deltaproteobacteria</taxon>
        <taxon>Bradymonadales</taxon>
        <taxon>Bradymonadaceae</taxon>
        <taxon>Bradymonas</taxon>
    </lineage>
</organism>